<organism evidence="1 2">
    <name type="scientific">Nonomuraea insulae</name>
    <dbReference type="NCBI Taxonomy" id="1616787"/>
    <lineage>
        <taxon>Bacteria</taxon>
        <taxon>Bacillati</taxon>
        <taxon>Actinomycetota</taxon>
        <taxon>Actinomycetes</taxon>
        <taxon>Streptosporangiales</taxon>
        <taxon>Streptosporangiaceae</taxon>
        <taxon>Nonomuraea</taxon>
    </lineage>
</organism>
<dbReference type="SUPFAM" id="SSF51445">
    <property type="entry name" value="(Trans)glycosidases"/>
    <property type="match status" value="1"/>
</dbReference>
<dbReference type="InterPro" id="IPR017853">
    <property type="entry name" value="GH"/>
</dbReference>
<dbReference type="RefSeq" id="WP_379522980.1">
    <property type="nucleotide sequence ID" value="NZ_JBHSPA010000094.1"/>
</dbReference>
<dbReference type="Gene3D" id="3.20.20.80">
    <property type="entry name" value="Glycosidases"/>
    <property type="match status" value="1"/>
</dbReference>
<accession>A0ABW1D712</accession>
<dbReference type="EMBL" id="JBHSPA010000094">
    <property type="protein sequence ID" value="MFC5833554.1"/>
    <property type="molecule type" value="Genomic_DNA"/>
</dbReference>
<evidence type="ECO:0000313" key="1">
    <source>
        <dbReference type="EMBL" id="MFC5833554.1"/>
    </source>
</evidence>
<reference evidence="2" key="1">
    <citation type="journal article" date="2019" name="Int. J. Syst. Evol. Microbiol.">
        <title>The Global Catalogue of Microorganisms (GCM) 10K type strain sequencing project: providing services to taxonomists for standard genome sequencing and annotation.</title>
        <authorList>
            <consortium name="The Broad Institute Genomics Platform"/>
            <consortium name="The Broad Institute Genome Sequencing Center for Infectious Disease"/>
            <person name="Wu L."/>
            <person name="Ma J."/>
        </authorList>
    </citation>
    <scope>NUCLEOTIDE SEQUENCE [LARGE SCALE GENOMIC DNA]</scope>
    <source>
        <strain evidence="2">CCUG 53903</strain>
    </source>
</reference>
<name>A0ABW1D712_9ACTN</name>
<gene>
    <name evidence="1" type="ORF">ACFPZ3_57755</name>
</gene>
<evidence type="ECO:0008006" key="3">
    <source>
        <dbReference type="Google" id="ProtNLM"/>
    </source>
</evidence>
<proteinExistence type="predicted"/>
<dbReference type="Proteomes" id="UP001596058">
    <property type="component" value="Unassembled WGS sequence"/>
</dbReference>
<evidence type="ECO:0000313" key="2">
    <source>
        <dbReference type="Proteomes" id="UP001596058"/>
    </source>
</evidence>
<dbReference type="InterPro" id="IPR029062">
    <property type="entry name" value="Class_I_gatase-like"/>
</dbReference>
<comment type="caution">
    <text evidence="1">The sequence shown here is derived from an EMBL/GenBank/DDBJ whole genome shotgun (WGS) entry which is preliminary data.</text>
</comment>
<protein>
    <recommendedName>
        <fullName evidence="3">Cellulase (Glycosyl hydrolase family 5)</fullName>
    </recommendedName>
</protein>
<sequence>MDGRIRRGERDFVALGVNYHPPTAGCDVWSDWRPGELREDFGRIAAAGLNTVRLFLFWRDAQPAPGQVSSTVLDRLDQAVASAEAAGLACVISMFTIWMNGQVLDLPWRQGRDIWRDPAMLAEEELLAGSVAKTLRGRANLLAYDLGDELWHIDPRASGSLSRQEVVAWQGRLAAVIREQAPGALILQANDAAGTFSQVPFGGDNSAGLDLIGTHGFPSWAPASIESTRCYKATNLVPFLVQAAAAYGTPFVDELGSYGAGEAVTAGYLRAATASVLANGAAGVLVWCWQDIAARREPYLQRPMERNTGLNRLDGTPKPAMSAYQEVVADAPRLTQPRSPAEVAIYLPERTRAGGGGYLDAPASTVAAFYAYLLVKRAHLNVELVAGEPVGQRLVLCPSPAHLTLTDLERIERWARAGATVYLSLGDHLHGFAGQELVGAEIVDFNLQDATKDELSWGCDTWPLHWDNVPTVPTTMRAVRARTLAVYPDGSPALVQRRLGSGQILFTNAPIESQLDQPGLLEATSWQRFYERLAALAGLTPEVGCSDPDVEVIPRPGGSALVINHLDRAADVELYRNSARRTVSLASKGWATVDFSS</sequence>
<keyword evidence="2" id="KW-1185">Reference proteome</keyword>
<dbReference type="Gene3D" id="3.40.50.880">
    <property type="match status" value="1"/>
</dbReference>